<evidence type="ECO:0000256" key="17">
    <source>
        <dbReference type="ARBA" id="ARBA00022843"/>
    </source>
</evidence>
<dbReference type="Gene3D" id="1.20.120.230">
    <property type="entry name" value="Alpha-catenin/vinculin-like"/>
    <property type="match status" value="1"/>
</dbReference>
<evidence type="ECO:0000256" key="5">
    <source>
        <dbReference type="ARBA" id="ARBA00004510"/>
    </source>
</evidence>
<dbReference type="GO" id="GO:0005938">
    <property type="term" value="C:cell cortex"/>
    <property type="evidence" value="ECO:0007669"/>
    <property type="project" value="UniProtKB-SubCell"/>
</dbReference>
<evidence type="ECO:0000256" key="24">
    <source>
        <dbReference type="ARBA" id="ARBA00023273"/>
    </source>
</evidence>
<evidence type="ECO:0000256" key="8">
    <source>
        <dbReference type="ARBA" id="ARBA00004647"/>
    </source>
</evidence>
<evidence type="ECO:0000256" key="18">
    <source>
        <dbReference type="ARBA" id="ARBA00022889"/>
    </source>
</evidence>
<evidence type="ECO:0000256" key="6">
    <source>
        <dbReference type="ARBA" id="ARBA00004544"/>
    </source>
</evidence>
<dbReference type="GO" id="GO:0005925">
    <property type="term" value="C:focal adhesion"/>
    <property type="evidence" value="ECO:0007669"/>
    <property type="project" value="UniProtKB-SubCell"/>
</dbReference>
<keyword evidence="25" id="KW-0131">Cell cycle</keyword>
<evidence type="ECO:0000256" key="29">
    <source>
        <dbReference type="ARBA" id="ARBA00081692"/>
    </source>
</evidence>
<evidence type="ECO:0000256" key="19">
    <source>
        <dbReference type="ARBA" id="ARBA00022949"/>
    </source>
</evidence>
<dbReference type="PROSITE" id="PS50002">
    <property type="entry name" value="SH3"/>
    <property type="match status" value="1"/>
</dbReference>
<evidence type="ECO:0000256" key="2">
    <source>
        <dbReference type="ARBA" id="ARBA00004123"/>
    </source>
</evidence>
<dbReference type="Gene3D" id="1.20.120.830">
    <property type="entry name" value="Serine-rich domain"/>
    <property type="match status" value="1"/>
</dbReference>
<evidence type="ECO:0000256" key="12">
    <source>
        <dbReference type="ARBA" id="ARBA00022490"/>
    </source>
</evidence>
<keyword evidence="13" id="KW-0597">Phosphoprotein</keyword>
<evidence type="ECO:0000256" key="15">
    <source>
        <dbReference type="ARBA" id="ARBA00022618"/>
    </source>
</evidence>
<evidence type="ECO:0000256" key="22">
    <source>
        <dbReference type="ARBA" id="ARBA00023212"/>
    </source>
</evidence>
<keyword evidence="14" id="KW-0341">Growth regulation</keyword>
<feature type="compositionally biased region" description="Polar residues" evidence="31">
    <location>
        <begin position="632"/>
        <end position="655"/>
    </location>
</feature>
<dbReference type="Pfam" id="PF12026">
    <property type="entry name" value="CAS_C"/>
    <property type="match status" value="1"/>
</dbReference>
<comment type="similarity">
    <text evidence="9">Belongs to the CAS family.</text>
</comment>
<accession>A0A8D1UK40</accession>
<name>A0A8D1UK40_PIG</name>
<evidence type="ECO:0000256" key="16">
    <source>
        <dbReference type="ARBA" id="ARBA00022776"/>
    </source>
</evidence>
<keyword evidence="11" id="KW-1003">Cell membrane</keyword>
<protein>
    <recommendedName>
        <fullName evidence="26">Enhancer of filamentation 1</fullName>
    </recommendedName>
    <alternativeName>
        <fullName evidence="28">CRK-associated substrate-related protein</fullName>
    </alternativeName>
    <alternativeName>
        <fullName evidence="27">Neural precursor cell expressed developmentally down-regulated protein 9</fullName>
    </alternativeName>
    <alternativeName>
        <fullName evidence="29">p105</fullName>
    </alternativeName>
</protein>
<keyword evidence="20" id="KW-0333">Golgi apparatus</keyword>
<dbReference type="Gene3D" id="2.30.30.40">
    <property type="entry name" value="SH3 Domains"/>
    <property type="match status" value="1"/>
</dbReference>
<keyword evidence="17" id="KW-0832">Ubl conjugation</keyword>
<keyword evidence="18" id="KW-0130">Cell adhesion</keyword>
<dbReference type="InterPro" id="IPR037362">
    <property type="entry name" value="CAS_fam"/>
</dbReference>
<keyword evidence="24" id="KW-0966">Cell projection</keyword>
<feature type="region of interest" description="Disordered" evidence="31">
    <location>
        <begin position="414"/>
        <end position="470"/>
    </location>
</feature>
<keyword evidence="12" id="KW-0963">Cytoplasm</keyword>
<dbReference type="AlphaFoldDB" id="A0A8D1UK40"/>
<dbReference type="InterPro" id="IPR036028">
    <property type="entry name" value="SH3-like_dom_sf"/>
</dbReference>
<evidence type="ECO:0000256" key="26">
    <source>
        <dbReference type="ARBA" id="ARBA00071868"/>
    </source>
</evidence>
<reference evidence="33" key="1">
    <citation type="submission" date="2025-08" db="UniProtKB">
        <authorList>
            <consortium name="Ensembl"/>
        </authorList>
    </citation>
    <scope>IDENTIFICATION</scope>
</reference>
<dbReference type="SUPFAM" id="SSF50044">
    <property type="entry name" value="SH3-domain"/>
    <property type="match status" value="1"/>
</dbReference>
<dbReference type="GO" id="GO:0016323">
    <property type="term" value="C:basolateral plasma membrane"/>
    <property type="evidence" value="ECO:0007669"/>
    <property type="project" value="UniProtKB-SubCell"/>
</dbReference>
<evidence type="ECO:0000256" key="10">
    <source>
        <dbReference type="ARBA" id="ARBA00022443"/>
    </source>
</evidence>
<gene>
    <name evidence="33" type="primary">NEDD9</name>
</gene>
<dbReference type="GO" id="GO:0005794">
    <property type="term" value="C:Golgi apparatus"/>
    <property type="evidence" value="ECO:0007669"/>
    <property type="project" value="UniProtKB-SubCell"/>
</dbReference>
<evidence type="ECO:0000256" key="23">
    <source>
        <dbReference type="ARBA" id="ARBA00023242"/>
    </source>
</evidence>
<feature type="compositionally biased region" description="Basic and acidic residues" evidence="31">
    <location>
        <begin position="342"/>
        <end position="351"/>
    </location>
</feature>
<dbReference type="CDD" id="cd11570">
    <property type="entry name" value="FAT-like_NEDD9_C"/>
    <property type="match status" value="1"/>
</dbReference>
<evidence type="ECO:0000313" key="33">
    <source>
        <dbReference type="Ensembl" id="ENSSSCP00060009892.1"/>
    </source>
</evidence>
<sequence>MFCRVNHPRSVLLIMPWLSSDCWRKALLWWWELVRRGGLMALVADTGHMHLSFVCAIWFSPSRRWFTPLSSFWEVNLMARALYDNVPECAEELAFRKGDILTVIEQNTGGLEGWWLCSLHGRQGIVPGNRVKLLIGPVQETSPSPDQPVSGLMHQTFSQQKLYQVPTPQGAPRDTIYQVPPSYQNQGIYQVPTGHGTQEQDVYQVPPSVQRGVVGANGPHLSKKVIMPVRTGHGYVYEYPSRQQKDVYDIPPSHSPQGVYDFPPSSVKGPVFSVPVGEIKPQGVYDIPPTKGVHAGPPAACRDEAGLREKEYDFPPPLRHAGRPDVRPEGVYDVPPASSKPGAKDLPRKLTCEVPGAADLPRRHPSLALPAPAPQPAPPLGAQSDAYDVPRGAQFLQPPAESREKAQLEERDGVYDVPLHNPPDAKGSQDVVDGMNRLSFSSTGSTRSNMSTSSTTSKESSLSASPSQDKRLFLDPDTAIERLHRLQQTLETGVSSLMALVTTEWRCYGYMERHINELRTAVDKVELFLRDYLHFAKGTVANAACLPELSLHHKMKRELQRVEDSHQILSQTSHDLNECSWSLNILAINKPQNKCDDLDRFVMVAKTVPDDAKQLTTTINTNAEALFIPGPGSSQGKTGPENTMNSTEYPHTGSQMHLLHPGDHKTPGLNKPLPPSLGKDQPPDCSSSDGSERSWMDDYDYVHLQGKEEFERQQKELLEKENIIKQNKMQLEHHQLSQFQLLEQEITKPVENDMSKWKPSQSLPTASSGAGAQDRQLLCFYYDQCETHYISLLNAIDALFSCVSSAQPPRIFVAHSKFVILSAHKLVFIGDTLTRQVAAQDIRNKVMNSSNQLCEQLKTIVLATKTAALHYPSTPALQEMVHHVTDLSRHAQLFKRSLLEMATF</sequence>
<evidence type="ECO:0000256" key="13">
    <source>
        <dbReference type="ARBA" id="ARBA00022553"/>
    </source>
</evidence>
<feature type="region of interest" description="Disordered" evidence="31">
    <location>
        <begin position="312"/>
        <end position="386"/>
    </location>
</feature>
<evidence type="ECO:0000256" key="7">
    <source>
        <dbReference type="ARBA" id="ARBA00004555"/>
    </source>
</evidence>
<dbReference type="Ensembl" id="ENSSSCT00060023640.1">
    <property type="protein sequence ID" value="ENSSSCP00060009892.1"/>
    <property type="gene ID" value="ENSSSCG00060017644.1"/>
</dbReference>
<evidence type="ECO:0000259" key="32">
    <source>
        <dbReference type="PROSITE" id="PS50002"/>
    </source>
</evidence>
<dbReference type="Pfam" id="PF14604">
    <property type="entry name" value="SH3_9"/>
    <property type="match status" value="1"/>
</dbReference>
<evidence type="ECO:0000256" key="14">
    <source>
        <dbReference type="ARBA" id="ARBA00022604"/>
    </source>
</evidence>
<keyword evidence="19" id="KW-0965">Cell junction</keyword>
<evidence type="ECO:0000256" key="25">
    <source>
        <dbReference type="ARBA" id="ARBA00023306"/>
    </source>
</evidence>
<keyword evidence="21" id="KW-0472">Membrane</keyword>
<dbReference type="GO" id="GO:0005634">
    <property type="term" value="C:nucleus"/>
    <property type="evidence" value="ECO:0007669"/>
    <property type="project" value="UniProtKB-SubCell"/>
</dbReference>
<evidence type="ECO:0000256" key="31">
    <source>
        <dbReference type="SAM" id="MobiDB-lite"/>
    </source>
</evidence>
<keyword evidence="22" id="KW-0206">Cytoskeleton</keyword>
<evidence type="ECO:0000256" key="1">
    <source>
        <dbReference type="ARBA" id="ARBA00004120"/>
    </source>
</evidence>
<dbReference type="InterPro" id="IPR001452">
    <property type="entry name" value="SH3_domain"/>
</dbReference>
<evidence type="ECO:0000256" key="21">
    <source>
        <dbReference type="ARBA" id="ARBA00023136"/>
    </source>
</evidence>
<comment type="subcellular location">
    <subcellularLocation>
        <location evidence="3">Basolateral cell membrane</location>
    </subcellularLocation>
    <subcellularLocation>
        <location evidence="4">Cell junction</location>
        <location evidence="4">Focal adhesion</location>
    </subcellularLocation>
    <subcellularLocation>
        <location evidence="5">Cell projection</location>
        <location evidence="5">Lamellipodium</location>
    </subcellularLocation>
    <subcellularLocation>
        <location evidence="6">Cytoplasm</location>
        <location evidence="6">Cell cortex</location>
    </subcellularLocation>
    <subcellularLocation>
        <location evidence="1">Cytoplasm</location>
        <location evidence="1">Cytoskeleton</location>
        <location evidence="1">Cilium basal body</location>
    </subcellularLocation>
    <subcellularLocation>
        <location evidence="8">Cytoplasm</location>
        <location evidence="8">Cytoskeleton</location>
        <location evidence="8">Spindle pole</location>
    </subcellularLocation>
    <subcellularLocation>
        <location evidence="7">Golgi apparatus</location>
    </subcellularLocation>
    <subcellularLocation>
        <location evidence="2">Nucleus</location>
    </subcellularLocation>
</comment>
<evidence type="ECO:0000256" key="11">
    <source>
        <dbReference type="ARBA" id="ARBA00022475"/>
    </source>
</evidence>
<proteinExistence type="inferred from homology"/>
<evidence type="ECO:0000256" key="27">
    <source>
        <dbReference type="ARBA" id="ARBA00076989"/>
    </source>
</evidence>
<dbReference type="Pfam" id="PF08824">
    <property type="entry name" value="Serine_rich"/>
    <property type="match status" value="1"/>
</dbReference>
<evidence type="ECO:0000256" key="9">
    <source>
        <dbReference type="ARBA" id="ARBA00007848"/>
    </source>
</evidence>
<evidence type="ECO:0000256" key="28">
    <source>
        <dbReference type="ARBA" id="ARBA00078594"/>
    </source>
</evidence>
<feature type="compositionally biased region" description="Low complexity" evidence="31">
    <location>
        <begin position="439"/>
        <end position="467"/>
    </location>
</feature>
<dbReference type="Proteomes" id="UP000694723">
    <property type="component" value="Unplaced"/>
</dbReference>
<dbReference type="InterPro" id="IPR035746">
    <property type="entry name" value="NEDD9_SH3"/>
</dbReference>
<dbReference type="PANTHER" id="PTHR10654:SF20">
    <property type="entry name" value="ENHANCER OF FILAMENTATION 1"/>
    <property type="match status" value="1"/>
</dbReference>
<evidence type="ECO:0000256" key="4">
    <source>
        <dbReference type="ARBA" id="ARBA00004246"/>
    </source>
</evidence>
<dbReference type="InterPro" id="IPR038319">
    <property type="entry name" value="Serine_rich_sf"/>
</dbReference>
<dbReference type="GO" id="GO:0000922">
    <property type="term" value="C:spindle pole"/>
    <property type="evidence" value="ECO:0007669"/>
    <property type="project" value="UniProtKB-SubCell"/>
</dbReference>
<dbReference type="GO" id="GO:0051301">
    <property type="term" value="P:cell division"/>
    <property type="evidence" value="ECO:0007669"/>
    <property type="project" value="UniProtKB-KW"/>
</dbReference>
<dbReference type="FunFam" id="1.20.120.830:FF:000002">
    <property type="entry name" value="Neural cell expressed, developmentally down-regulated 9"/>
    <property type="match status" value="1"/>
</dbReference>
<dbReference type="SMART" id="SM00326">
    <property type="entry name" value="SH3"/>
    <property type="match status" value="1"/>
</dbReference>
<keyword evidence="16" id="KW-0498">Mitosis</keyword>
<evidence type="ECO:0000313" key="34">
    <source>
        <dbReference type="Proteomes" id="UP000694723"/>
    </source>
</evidence>
<dbReference type="PANTHER" id="PTHR10654">
    <property type="entry name" value="CAS SCAFFOLDING PROTEIN"/>
    <property type="match status" value="1"/>
</dbReference>
<evidence type="ECO:0000256" key="3">
    <source>
        <dbReference type="ARBA" id="ARBA00004187"/>
    </source>
</evidence>
<dbReference type="FunFam" id="1.20.120.230:FF:000001">
    <property type="entry name" value="Breast cancer anti-estrogen resistance 1"/>
    <property type="match status" value="1"/>
</dbReference>
<keyword evidence="10 30" id="KW-0728">SH3 domain</keyword>
<dbReference type="FunFam" id="2.30.30.40:FF:000009">
    <property type="entry name" value="Breast cancer anti-estrogen resistance 1"/>
    <property type="match status" value="1"/>
</dbReference>
<dbReference type="CDD" id="cd11550">
    <property type="entry name" value="Serine_rich_NEDD9"/>
    <property type="match status" value="1"/>
</dbReference>
<keyword evidence="15" id="KW-0132">Cell division</keyword>
<dbReference type="GO" id="GO:0030027">
    <property type="term" value="C:lamellipodium"/>
    <property type="evidence" value="ECO:0007669"/>
    <property type="project" value="UniProtKB-SubCell"/>
</dbReference>
<evidence type="ECO:0000256" key="30">
    <source>
        <dbReference type="PROSITE-ProRule" id="PRU00192"/>
    </source>
</evidence>
<feature type="region of interest" description="Disordered" evidence="31">
    <location>
        <begin position="625"/>
        <end position="694"/>
    </location>
</feature>
<evidence type="ECO:0000256" key="20">
    <source>
        <dbReference type="ARBA" id="ARBA00023034"/>
    </source>
</evidence>
<dbReference type="InterPro" id="IPR014928">
    <property type="entry name" value="Serine_rich_dom"/>
</dbReference>
<dbReference type="InterPro" id="IPR021901">
    <property type="entry name" value="CAS_C"/>
</dbReference>
<dbReference type="CDD" id="cd12002">
    <property type="entry name" value="SH3_NEDD9"/>
    <property type="match status" value="1"/>
</dbReference>
<organism evidence="33 34">
    <name type="scientific">Sus scrofa</name>
    <name type="common">Pig</name>
    <dbReference type="NCBI Taxonomy" id="9823"/>
    <lineage>
        <taxon>Eukaryota</taxon>
        <taxon>Metazoa</taxon>
        <taxon>Chordata</taxon>
        <taxon>Craniata</taxon>
        <taxon>Vertebrata</taxon>
        <taxon>Euteleostomi</taxon>
        <taxon>Mammalia</taxon>
        <taxon>Eutheria</taxon>
        <taxon>Laurasiatheria</taxon>
        <taxon>Artiodactyla</taxon>
        <taxon>Suina</taxon>
        <taxon>Suidae</taxon>
        <taxon>Sus</taxon>
    </lineage>
</organism>
<keyword evidence="23" id="KW-0539">Nucleus</keyword>
<feature type="domain" description="SH3" evidence="32">
    <location>
        <begin position="74"/>
        <end position="136"/>
    </location>
</feature>
<dbReference type="GO" id="GO:0007155">
    <property type="term" value="P:cell adhesion"/>
    <property type="evidence" value="ECO:0007669"/>
    <property type="project" value="UniProtKB-KW"/>
</dbReference>